<comment type="caution">
    <text evidence="9">The sequence shown here is derived from an EMBL/GenBank/DDBJ whole genome shotgun (WGS) entry which is preliminary data.</text>
</comment>
<dbReference type="PRINTS" id="PR01609">
    <property type="entry name" value="CD36FAMILY"/>
</dbReference>
<dbReference type="GO" id="GO:0005737">
    <property type="term" value="C:cytoplasm"/>
    <property type="evidence" value="ECO:0007669"/>
    <property type="project" value="TreeGrafter"/>
</dbReference>
<feature type="signal peptide" evidence="8">
    <location>
        <begin position="1"/>
        <end position="16"/>
    </location>
</feature>
<keyword evidence="3 7" id="KW-0812">Transmembrane</keyword>
<reference evidence="9 10" key="1">
    <citation type="submission" date="2020-04" db="EMBL/GenBank/DDBJ databases">
        <authorList>
            <person name="Laetsch R D."/>
            <person name="Stevens L."/>
            <person name="Kumar S."/>
            <person name="Blaxter L. M."/>
        </authorList>
    </citation>
    <scope>NUCLEOTIDE SEQUENCE [LARGE SCALE GENOMIC DNA]</scope>
</reference>
<evidence type="ECO:0000256" key="3">
    <source>
        <dbReference type="ARBA" id="ARBA00022692"/>
    </source>
</evidence>
<dbReference type="PANTHER" id="PTHR11923">
    <property type="entry name" value="SCAVENGER RECEPTOR CLASS B TYPE-1 SR-B1"/>
    <property type="match status" value="1"/>
</dbReference>
<protein>
    <recommendedName>
        <fullName evidence="11">CD36 family protein</fullName>
    </recommendedName>
</protein>
<evidence type="ECO:0008006" key="11">
    <source>
        <dbReference type="Google" id="ProtNLM"/>
    </source>
</evidence>
<comment type="subcellular location">
    <subcellularLocation>
        <location evidence="1">Membrane</location>
    </subcellularLocation>
</comment>
<evidence type="ECO:0000256" key="8">
    <source>
        <dbReference type="SAM" id="SignalP"/>
    </source>
</evidence>
<keyword evidence="10" id="KW-1185">Reference proteome</keyword>
<gene>
    <name evidence="9" type="ORF">CBOVIS_LOCUS3462</name>
</gene>
<comment type="similarity">
    <text evidence="2">Belongs to the CD36 family.</text>
</comment>
<dbReference type="PANTHER" id="PTHR11923:SF113">
    <property type="entry name" value="PROTEIN CBR-SCAV-5"/>
    <property type="match status" value="1"/>
</dbReference>
<keyword evidence="8" id="KW-0732">Signal</keyword>
<evidence type="ECO:0000313" key="9">
    <source>
        <dbReference type="EMBL" id="CAB3400549.1"/>
    </source>
</evidence>
<evidence type="ECO:0000313" key="10">
    <source>
        <dbReference type="Proteomes" id="UP000494206"/>
    </source>
</evidence>
<dbReference type="AlphaFoldDB" id="A0A8S1ERN4"/>
<name>A0A8S1ERN4_9PELO</name>
<dbReference type="GO" id="GO:0005044">
    <property type="term" value="F:scavenger receptor activity"/>
    <property type="evidence" value="ECO:0007669"/>
    <property type="project" value="TreeGrafter"/>
</dbReference>
<dbReference type="Pfam" id="PF01130">
    <property type="entry name" value="CD36"/>
    <property type="match status" value="1"/>
</dbReference>
<accession>A0A8S1ERN4</accession>
<keyword evidence="6" id="KW-0325">Glycoprotein</keyword>
<dbReference type="InterPro" id="IPR002159">
    <property type="entry name" value="CD36_fam"/>
</dbReference>
<keyword evidence="4 7" id="KW-1133">Transmembrane helix</keyword>
<feature type="transmembrane region" description="Helical" evidence="7">
    <location>
        <begin position="544"/>
        <end position="576"/>
    </location>
</feature>
<dbReference type="GO" id="GO:0016020">
    <property type="term" value="C:membrane"/>
    <property type="evidence" value="ECO:0007669"/>
    <property type="project" value="UniProtKB-SubCell"/>
</dbReference>
<evidence type="ECO:0000256" key="4">
    <source>
        <dbReference type="ARBA" id="ARBA00022989"/>
    </source>
</evidence>
<feature type="chain" id="PRO_5035816063" description="CD36 family protein" evidence="8">
    <location>
        <begin position="17"/>
        <end position="585"/>
    </location>
</feature>
<dbReference type="Proteomes" id="UP000494206">
    <property type="component" value="Unassembled WGS sequence"/>
</dbReference>
<evidence type="ECO:0000256" key="5">
    <source>
        <dbReference type="ARBA" id="ARBA00023136"/>
    </source>
</evidence>
<keyword evidence="5 7" id="KW-0472">Membrane</keyword>
<dbReference type="EMBL" id="CADEPM010000002">
    <property type="protein sequence ID" value="CAB3400549.1"/>
    <property type="molecule type" value="Genomic_DNA"/>
</dbReference>
<organism evidence="9 10">
    <name type="scientific">Caenorhabditis bovis</name>
    <dbReference type="NCBI Taxonomy" id="2654633"/>
    <lineage>
        <taxon>Eukaryota</taxon>
        <taxon>Metazoa</taxon>
        <taxon>Ecdysozoa</taxon>
        <taxon>Nematoda</taxon>
        <taxon>Chromadorea</taxon>
        <taxon>Rhabditida</taxon>
        <taxon>Rhabditina</taxon>
        <taxon>Rhabditomorpha</taxon>
        <taxon>Rhabditoidea</taxon>
        <taxon>Rhabditidae</taxon>
        <taxon>Peloderinae</taxon>
        <taxon>Caenorhabditis</taxon>
    </lineage>
</organism>
<evidence type="ECO:0000256" key="6">
    <source>
        <dbReference type="ARBA" id="ARBA00023180"/>
    </source>
</evidence>
<proteinExistence type="inferred from homology"/>
<sequence>MYYVLILSNLILLLAALGLFACLKKSPRDDEKCYQSLYSSEEAIPRIRSPAYDQTGANGYQVIYENPHFVDFRPPPYNENLALSENADFSLSYSAFLYSNPPMTNVMNFYFFNITNPDEFLYNGEKPQLVEVGPYPFIESEEKKYSKFSDDGTKMFYQNYKKYSFSEERISKYLSYNDKIMYPNSIAVGAFSSVFGKSTNLSQPIQFAVSVAFMLIGEYSIITQNVRESLFDGFNEPLLDLLHSDLVNIFAVYYFGSNSVLKQLVPQMKTFAYFSNYNNTYDENYWVNTGKKDINKLGVIESWAGLKKLPKTFWPSDYARQIRGSDSGSLCKMNLNEKDELPLFISFMCRSFTSVYLKNGNVNGFDTMLFAVPPDDYDTTLDKNTGFRYPNFEQADYYPDWPGCADKFCNQCNDESCKFCCGRNRINNTFILPPGLFPLVCYPGHVNSPPFTTLISPPHFLYSPKQVQTSLSVISPDSEKHRPIQFHHEKLTGTVLKANVRLQINIPISNNEAALQTAQIPNIIVPLFWQDSEIILRDFVYNKLWLSVIVIPIIVQCIQYFLIVIGVVILIAVVFYQWRCKRTTF</sequence>
<evidence type="ECO:0000256" key="2">
    <source>
        <dbReference type="ARBA" id="ARBA00010532"/>
    </source>
</evidence>
<dbReference type="OrthoDB" id="18585at2759"/>
<evidence type="ECO:0000256" key="1">
    <source>
        <dbReference type="ARBA" id="ARBA00004370"/>
    </source>
</evidence>
<evidence type="ECO:0000256" key="7">
    <source>
        <dbReference type="SAM" id="Phobius"/>
    </source>
</evidence>